<name>A0A369KU72_9BACT</name>
<dbReference type="InterPro" id="IPR024930">
    <property type="entry name" value="Skp_dom_sf"/>
</dbReference>
<sequence length="187" mass="21209">MRIQKIVLMLLALSTSQFLYANNNLTTAKPLASSNSLKVCVVNVQSAILQTNDGKAAISKIEKEAAKERENILKKQNDLKSLEAEFQKSHSLWNDSEKMAKQKEFQEKLQEYQKLQINFEKQTRNKELAATQEIFLKIVSVVKKTRKQEKCSFAFDSGAGVLLDADEVSDITSKIVEKYNSEYKVKG</sequence>
<evidence type="ECO:0000256" key="4">
    <source>
        <dbReference type="SAM" id="SignalP"/>
    </source>
</evidence>
<gene>
    <name evidence="5" type="ORF">DCC88_11090</name>
</gene>
<keyword evidence="3" id="KW-0175">Coiled coil</keyword>
<keyword evidence="2 4" id="KW-0732">Signal</keyword>
<dbReference type="SUPFAM" id="SSF111384">
    <property type="entry name" value="OmpH-like"/>
    <property type="match status" value="1"/>
</dbReference>
<dbReference type="GO" id="GO:0051082">
    <property type="term" value="F:unfolded protein binding"/>
    <property type="evidence" value="ECO:0007669"/>
    <property type="project" value="InterPro"/>
</dbReference>
<dbReference type="SMART" id="SM00935">
    <property type="entry name" value="OmpH"/>
    <property type="match status" value="1"/>
</dbReference>
<comment type="similarity">
    <text evidence="1">Belongs to the Skp family.</text>
</comment>
<dbReference type="Proteomes" id="UP000253934">
    <property type="component" value="Unassembled WGS sequence"/>
</dbReference>
<accession>A0A369KU72</accession>
<dbReference type="PANTHER" id="PTHR35089">
    <property type="entry name" value="CHAPERONE PROTEIN SKP"/>
    <property type="match status" value="1"/>
</dbReference>
<proteinExistence type="inferred from homology"/>
<keyword evidence="6" id="KW-1185">Reference proteome</keyword>
<dbReference type="GO" id="GO:0050821">
    <property type="term" value="P:protein stabilization"/>
    <property type="evidence" value="ECO:0007669"/>
    <property type="project" value="TreeGrafter"/>
</dbReference>
<reference evidence="5" key="1">
    <citation type="submission" date="2018-04" db="EMBL/GenBank/DDBJ databases">
        <title>Draft genome sequence of the Candidatus Spirobacillus cienkowskii, a pathogen of freshwater Daphnia species, reconstructed from hemolymph metagenomic reads.</title>
        <authorList>
            <person name="Bresciani L."/>
            <person name="Lemos L.N."/>
            <person name="Wale N."/>
            <person name="Lin J.Y."/>
            <person name="Fernandes G.R."/>
            <person name="Duffy M.A."/>
            <person name="Rodrigues J.M."/>
        </authorList>
    </citation>
    <scope>NUCLEOTIDE SEQUENCE [LARGE SCALE GENOMIC DNA]</scope>
    <source>
        <strain evidence="5">Binning01</strain>
    </source>
</reference>
<feature type="signal peptide" evidence="4">
    <location>
        <begin position="1"/>
        <end position="21"/>
    </location>
</feature>
<evidence type="ECO:0000256" key="3">
    <source>
        <dbReference type="SAM" id="Coils"/>
    </source>
</evidence>
<dbReference type="AlphaFoldDB" id="A0A369KU72"/>
<dbReference type="Gene3D" id="3.30.910.20">
    <property type="entry name" value="Skp domain"/>
    <property type="match status" value="1"/>
</dbReference>
<dbReference type="PANTHER" id="PTHR35089:SF1">
    <property type="entry name" value="CHAPERONE PROTEIN SKP"/>
    <property type="match status" value="1"/>
</dbReference>
<comment type="caution">
    <text evidence="5">The sequence shown here is derived from an EMBL/GenBank/DDBJ whole genome shotgun (WGS) entry which is preliminary data.</text>
</comment>
<dbReference type="EMBL" id="QOVW01000093">
    <property type="protein sequence ID" value="RDB35264.1"/>
    <property type="molecule type" value="Genomic_DNA"/>
</dbReference>
<dbReference type="GO" id="GO:0005829">
    <property type="term" value="C:cytosol"/>
    <property type="evidence" value="ECO:0007669"/>
    <property type="project" value="TreeGrafter"/>
</dbReference>
<feature type="chain" id="PRO_5016620526" evidence="4">
    <location>
        <begin position="22"/>
        <end position="187"/>
    </location>
</feature>
<evidence type="ECO:0000313" key="5">
    <source>
        <dbReference type="EMBL" id="RDB35264.1"/>
    </source>
</evidence>
<dbReference type="RefSeq" id="WP_338636027.1">
    <property type="nucleotide sequence ID" value="NZ_CP146516.1"/>
</dbReference>
<protein>
    <submittedName>
        <fullName evidence="5">OmpH family outer membrane protein</fullName>
    </submittedName>
</protein>
<organism evidence="5 6">
    <name type="scientific">Spirobacillus cienkowskii</name>
    <dbReference type="NCBI Taxonomy" id="495820"/>
    <lineage>
        <taxon>Bacteria</taxon>
        <taxon>Pseudomonadati</taxon>
        <taxon>Bdellovibrionota</taxon>
        <taxon>Oligoflexia</taxon>
        <taxon>Silvanigrellales</taxon>
        <taxon>Spirobacillus</taxon>
    </lineage>
</organism>
<evidence type="ECO:0000313" key="6">
    <source>
        <dbReference type="Proteomes" id="UP000253934"/>
    </source>
</evidence>
<evidence type="ECO:0000256" key="2">
    <source>
        <dbReference type="ARBA" id="ARBA00022729"/>
    </source>
</evidence>
<feature type="coiled-coil region" evidence="3">
    <location>
        <begin position="58"/>
        <end position="125"/>
    </location>
</feature>
<dbReference type="InterPro" id="IPR005632">
    <property type="entry name" value="Chaperone_Skp"/>
</dbReference>
<evidence type="ECO:0000256" key="1">
    <source>
        <dbReference type="ARBA" id="ARBA00009091"/>
    </source>
</evidence>
<dbReference type="Pfam" id="PF03938">
    <property type="entry name" value="OmpH"/>
    <property type="match status" value="1"/>
</dbReference>